<gene>
    <name evidence="1" type="ORF">BT62DRAFT_162588</name>
</gene>
<proteinExistence type="predicted"/>
<dbReference type="AlphaFoldDB" id="A0A9P7VT14"/>
<evidence type="ECO:0000313" key="2">
    <source>
        <dbReference type="Proteomes" id="UP000812287"/>
    </source>
</evidence>
<protein>
    <submittedName>
        <fullName evidence="1">Uncharacterized protein</fullName>
    </submittedName>
</protein>
<sequence length="106" mass="12087">MYKLSIRSSVLLRTFILVLALLHNRYLLYPTTLCISSLSFALPSNHMSVNFTWDLGCSPQFTFCSGKTESSIRAGHRVSCAWVEPGHEHQHQKKLEKFHCCSTNPM</sequence>
<organism evidence="1 2">
    <name type="scientific">Guyanagaster necrorhizus</name>
    <dbReference type="NCBI Taxonomy" id="856835"/>
    <lineage>
        <taxon>Eukaryota</taxon>
        <taxon>Fungi</taxon>
        <taxon>Dikarya</taxon>
        <taxon>Basidiomycota</taxon>
        <taxon>Agaricomycotina</taxon>
        <taxon>Agaricomycetes</taxon>
        <taxon>Agaricomycetidae</taxon>
        <taxon>Agaricales</taxon>
        <taxon>Marasmiineae</taxon>
        <taxon>Physalacriaceae</taxon>
        <taxon>Guyanagaster</taxon>
    </lineage>
</organism>
<accession>A0A9P7VT14</accession>
<dbReference type="GeneID" id="66102190"/>
<name>A0A9P7VT14_9AGAR</name>
<reference evidence="1" key="1">
    <citation type="submission" date="2020-11" db="EMBL/GenBank/DDBJ databases">
        <title>Adaptations for nitrogen fixation in a non-lichenized fungal sporocarp promotes dispersal by wood-feeding termites.</title>
        <authorList>
            <consortium name="DOE Joint Genome Institute"/>
            <person name="Koch R.A."/>
            <person name="Yoon G."/>
            <person name="Arayal U."/>
            <person name="Lail K."/>
            <person name="Amirebrahimi M."/>
            <person name="Labutti K."/>
            <person name="Lipzen A."/>
            <person name="Riley R."/>
            <person name="Barry K."/>
            <person name="Henrissat B."/>
            <person name="Grigoriev I.V."/>
            <person name="Herr J.R."/>
            <person name="Aime M.C."/>
        </authorList>
    </citation>
    <scope>NUCLEOTIDE SEQUENCE</scope>
    <source>
        <strain evidence="1">MCA 3950</strain>
    </source>
</reference>
<dbReference type="EMBL" id="MU250536">
    <property type="protein sequence ID" value="KAG7445544.1"/>
    <property type="molecule type" value="Genomic_DNA"/>
</dbReference>
<comment type="caution">
    <text evidence="1">The sequence shown here is derived from an EMBL/GenBank/DDBJ whole genome shotgun (WGS) entry which is preliminary data.</text>
</comment>
<keyword evidence="2" id="KW-1185">Reference proteome</keyword>
<evidence type="ECO:0000313" key="1">
    <source>
        <dbReference type="EMBL" id="KAG7445544.1"/>
    </source>
</evidence>
<dbReference type="Proteomes" id="UP000812287">
    <property type="component" value="Unassembled WGS sequence"/>
</dbReference>
<dbReference type="RefSeq" id="XP_043039044.1">
    <property type="nucleotide sequence ID" value="XM_043179894.1"/>
</dbReference>